<dbReference type="Gene3D" id="2.130.10.10">
    <property type="entry name" value="YVTN repeat-like/Quinoprotein amine dehydrogenase"/>
    <property type="match status" value="1"/>
</dbReference>
<dbReference type="EMBL" id="CAJNOT010002687">
    <property type="protein sequence ID" value="CAF1336142.1"/>
    <property type="molecule type" value="Genomic_DNA"/>
</dbReference>
<dbReference type="AlphaFoldDB" id="A0A815GAX1"/>
<sequence length="219" mass="24918">ITCVNWYLSLNDNRHIININDQDTTSIITLEMTLNSHTVEITCVCISSEFDRCYFDHLLVFVKDGKLFLLTPETKSPTPPPILPIELIRPIEPAAADSLKNKLGNDQNADTITYLTLDSTGYILVSDSRDITCVNWYLSLNDNRYIININDQDTTSIITLEMTLNSHTIEITCVCISSEFDRCYFEIYVRTLRSTNASNGETESTLSVVIRLIIEDMFK</sequence>
<comment type="caution">
    <text evidence="1">The sequence shown here is derived from an EMBL/GenBank/DDBJ whole genome shotgun (WGS) entry which is preliminary data.</text>
</comment>
<gene>
    <name evidence="1" type="ORF">ZHD862_LOCUS29799</name>
</gene>
<evidence type="ECO:0000313" key="2">
    <source>
        <dbReference type="Proteomes" id="UP000663864"/>
    </source>
</evidence>
<evidence type="ECO:0000313" key="1">
    <source>
        <dbReference type="EMBL" id="CAF1336142.1"/>
    </source>
</evidence>
<dbReference type="SUPFAM" id="SSF101898">
    <property type="entry name" value="NHL repeat"/>
    <property type="match status" value="1"/>
</dbReference>
<protein>
    <submittedName>
        <fullName evidence="1">Uncharacterized protein</fullName>
    </submittedName>
</protein>
<organism evidence="1 2">
    <name type="scientific">Rotaria sordida</name>
    <dbReference type="NCBI Taxonomy" id="392033"/>
    <lineage>
        <taxon>Eukaryota</taxon>
        <taxon>Metazoa</taxon>
        <taxon>Spiralia</taxon>
        <taxon>Gnathifera</taxon>
        <taxon>Rotifera</taxon>
        <taxon>Eurotatoria</taxon>
        <taxon>Bdelloidea</taxon>
        <taxon>Philodinida</taxon>
        <taxon>Philodinidae</taxon>
        <taxon>Rotaria</taxon>
    </lineage>
</organism>
<feature type="non-terminal residue" evidence="1">
    <location>
        <position position="1"/>
    </location>
</feature>
<reference evidence="1" key="1">
    <citation type="submission" date="2021-02" db="EMBL/GenBank/DDBJ databases">
        <authorList>
            <person name="Nowell W R."/>
        </authorList>
    </citation>
    <scope>NUCLEOTIDE SEQUENCE</scope>
</reference>
<dbReference type="InterPro" id="IPR015943">
    <property type="entry name" value="WD40/YVTN_repeat-like_dom_sf"/>
</dbReference>
<dbReference type="Proteomes" id="UP000663864">
    <property type="component" value="Unassembled WGS sequence"/>
</dbReference>
<proteinExistence type="predicted"/>
<accession>A0A815GAX1</accession>
<name>A0A815GAX1_9BILA</name>